<sequence length="92" mass="10770">MRKCSIPLFSTRKSSTTKFDRAKKKRRAAVRRGPIRWFAEASPRDLCLLVFCPIGGIWGRGYEKGWVSRNGWELEAERGKKNCRIYRFVSPF</sequence>
<reference evidence="1 2" key="1">
    <citation type="journal article" date="2021" name="Commun. Biol.">
        <title>The genome of Shorea leprosula (Dipterocarpaceae) highlights the ecological relevance of drought in aseasonal tropical rainforests.</title>
        <authorList>
            <person name="Ng K.K.S."/>
            <person name="Kobayashi M.J."/>
            <person name="Fawcett J.A."/>
            <person name="Hatakeyama M."/>
            <person name="Paape T."/>
            <person name="Ng C.H."/>
            <person name="Ang C.C."/>
            <person name="Tnah L.H."/>
            <person name="Lee C.T."/>
            <person name="Nishiyama T."/>
            <person name="Sese J."/>
            <person name="O'Brien M.J."/>
            <person name="Copetti D."/>
            <person name="Mohd Noor M.I."/>
            <person name="Ong R.C."/>
            <person name="Putra M."/>
            <person name="Sireger I.Z."/>
            <person name="Indrioko S."/>
            <person name="Kosugi Y."/>
            <person name="Izuno A."/>
            <person name="Isagi Y."/>
            <person name="Lee S.L."/>
            <person name="Shimizu K.K."/>
        </authorList>
    </citation>
    <scope>NUCLEOTIDE SEQUENCE [LARGE SCALE GENOMIC DNA]</scope>
    <source>
        <strain evidence="1">214</strain>
    </source>
</reference>
<protein>
    <submittedName>
        <fullName evidence="1">Uncharacterized protein</fullName>
    </submittedName>
</protein>
<accession>A0AAV5MJG8</accession>
<proteinExistence type="predicted"/>
<dbReference type="Proteomes" id="UP001054252">
    <property type="component" value="Unassembled WGS sequence"/>
</dbReference>
<organism evidence="1 2">
    <name type="scientific">Rubroshorea leprosula</name>
    <dbReference type="NCBI Taxonomy" id="152421"/>
    <lineage>
        <taxon>Eukaryota</taxon>
        <taxon>Viridiplantae</taxon>
        <taxon>Streptophyta</taxon>
        <taxon>Embryophyta</taxon>
        <taxon>Tracheophyta</taxon>
        <taxon>Spermatophyta</taxon>
        <taxon>Magnoliopsida</taxon>
        <taxon>eudicotyledons</taxon>
        <taxon>Gunneridae</taxon>
        <taxon>Pentapetalae</taxon>
        <taxon>rosids</taxon>
        <taxon>malvids</taxon>
        <taxon>Malvales</taxon>
        <taxon>Dipterocarpaceae</taxon>
        <taxon>Rubroshorea</taxon>
    </lineage>
</organism>
<dbReference type="EMBL" id="BPVZ01000309">
    <property type="protein sequence ID" value="GKV49639.1"/>
    <property type="molecule type" value="Genomic_DNA"/>
</dbReference>
<dbReference type="AlphaFoldDB" id="A0AAV5MJG8"/>
<keyword evidence="2" id="KW-1185">Reference proteome</keyword>
<name>A0AAV5MJG8_9ROSI</name>
<evidence type="ECO:0000313" key="2">
    <source>
        <dbReference type="Proteomes" id="UP001054252"/>
    </source>
</evidence>
<evidence type="ECO:0000313" key="1">
    <source>
        <dbReference type="EMBL" id="GKV49639.1"/>
    </source>
</evidence>
<gene>
    <name evidence="1" type="ORF">SLEP1_g56382</name>
</gene>
<comment type="caution">
    <text evidence="1">The sequence shown here is derived from an EMBL/GenBank/DDBJ whole genome shotgun (WGS) entry which is preliminary data.</text>
</comment>